<protein>
    <submittedName>
        <fullName evidence="1">Uncharacterized protein</fullName>
    </submittedName>
</protein>
<evidence type="ECO:0000313" key="1">
    <source>
        <dbReference type="EMBL" id="ORD93057.1"/>
    </source>
</evidence>
<dbReference type="EMBL" id="LVKB01000973">
    <property type="protein sequence ID" value="ORD93057.1"/>
    <property type="molecule type" value="Genomic_DNA"/>
</dbReference>
<comment type="caution">
    <text evidence="1">The sequence shown here is derived from an EMBL/GenBank/DDBJ whole genome shotgun (WGS) entry which is preliminary data.</text>
</comment>
<keyword evidence="2" id="KW-1185">Reference proteome</keyword>
<dbReference type="VEuPathDB" id="MicrosporidiaDB:HERIO_2647"/>
<sequence length="71" mass="8240">MVITGQTHSSIKLLEDLKKTILKTIKNQISLSDLLENLKVDESKLNEALTELENEELIYFNKKINLIERIK</sequence>
<reference evidence="1 2" key="1">
    <citation type="journal article" date="2017" name="Environ. Microbiol.">
        <title>Decay of the glycolytic pathway and adaptation to intranuclear parasitism within Enterocytozoonidae microsporidia.</title>
        <authorList>
            <person name="Wiredu Boakye D."/>
            <person name="Jaroenlak P."/>
            <person name="Prachumwat A."/>
            <person name="Williams T.A."/>
            <person name="Bateman K.S."/>
            <person name="Itsathitphaisarn O."/>
            <person name="Sritunyalucksana K."/>
            <person name="Paszkiewicz K.H."/>
            <person name="Moore K.A."/>
            <person name="Stentiford G.D."/>
            <person name="Williams B.A."/>
        </authorList>
    </citation>
    <scope>NUCLEOTIDE SEQUENCE [LARGE SCALE GENOMIC DNA]</scope>
    <source>
        <strain evidence="1 2">GB1</strain>
    </source>
</reference>
<dbReference type="InterPro" id="IPR036390">
    <property type="entry name" value="WH_DNA-bd_sf"/>
</dbReference>
<dbReference type="VEuPathDB" id="MicrosporidiaDB:A0H76_723"/>
<gene>
    <name evidence="1" type="ORF">HERIO_2647</name>
</gene>
<evidence type="ECO:0000313" key="2">
    <source>
        <dbReference type="Proteomes" id="UP000192356"/>
    </source>
</evidence>
<organism evidence="1 2">
    <name type="scientific">Hepatospora eriocheir</name>
    <dbReference type="NCBI Taxonomy" id="1081669"/>
    <lineage>
        <taxon>Eukaryota</taxon>
        <taxon>Fungi</taxon>
        <taxon>Fungi incertae sedis</taxon>
        <taxon>Microsporidia</taxon>
        <taxon>Hepatosporidae</taxon>
        <taxon>Hepatospora</taxon>
    </lineage>
</organism>
<accession>A0A1X0Q5N5</accession>
<dbReference type="Proteomes" id="UP000192356">
    <property type="component" value="Unassembled WGS sequence"/>
</dbReference>
<dbReference type="SUPFAM" id="SSF46785">
    <property type="entry name" value="Winged helix' DNA-binding domain"/>
    <property type="match status" value="1"/>
</dbReference>
<proteinExistence type="predicted"/>
<dbReference type="AlphaFoldDB" id="A0A1X0Q5N5"/>
<name>A0A1X0Q5N5_9MICR</name>